<accession>A0ABP9N6R1</accession>
<evidence type="ECO:0000313" key="2">
    <source>
        <dbReference type="EMBL" id="GAA5109466.1"/>
    </source>
</evidence>
<dbReference type="GO" id="GO:0032259">
    <property type="term" value="P:methylation"/>
    <property type="evidence" value="ECO:0007669"/>
    <property type="project" value="UniProtKB-KW"/>
</dbReference>
<proteinExistence type="predicted"/>
<dbReference type="GO" id="GO:0008168">
    <property type="term" value="F:methyltransferase activity"/>
    <property type="evidence" value="ECO:0007669"/>
    <property type="project" value="UniProtKB-KW"/>
</dbReference>
<name>A0ABP9N6R1_9PSEU</name>
<keyword evidence="2" id="KW-0489">Methyltransferase</keyword>
<dbReference type="CDD" id="cd02440">
    <property type="entry name" value="AdoMet_MTases"/>
    <property type="match status" value="1"/>
</dbReference>
<gene>
    <name evidence="2" type="ORF">GCM10023320_00040</name>
</gene>
<keyword evidence="3" id="KW-1185">Reference proteome</keyword>
<dbReference type="Proteomes" id="UP001500804">
    <property type="component" value="Unassembled WGS sequence"/>
</dbReference>
<dbReference type="RefSeq" id="WP_345602318.1">
    <property type="nucleotide sequence ID" value="NZ_BAABJO010000001.1"/>
</dbReference>
<dbReference type="PANTHER" id="PTHR42998:SF1">
    <property type="entry name" value="TYPE I RESTRICTION ENZYME HINDI METHYLASE SUBUNIT"/>
    <property type="match status" value="1"/>
</dbReference>
<dbReference type="EMBL" id="BAABJO010000001">
    <property type="protein sequence ID" value="GAA5109466.1"/>
    <property type="molecule type" value="Genomic_DNA"/>
</dbReference>
<dbReference type="Gene3D" id="3.40.50.150">
    <property type="entry name" value="Vaccinia Virus protein VP39"/>
    <property type="match status" value="1"/>
</dbReference>
<feature type="domain" description="DNA methylase adenine-specific" evidence="1">
    <location>
        <begin position="151"/>
        <end position="319"/>
    </location>
</feature>
<comment type="caution">
    <text evidence="2">The sequence shown here is derived from an EMBL/GenBank/DDBJ whole genome shotgun (WGS) entry which is preliminary data.</text>
</comment>
<dbReference type="PRINTS" id="PR00507">
    <property type="entry name" value="N12N6MTFRASE"/>
</dbReference>
<protein>
    <submittedName>
        <fullName evidence="2">N-6 DNA methylase</fullName>
    </submittedName>
</protein>
<evidence type="ECO:0000259" key="1">
    <source>
        <dbReference type="Pfam" id="PF02384"/>
    </source>
</evidence>
<dbReference type="InterPro" id="IPR029063">
    <property type="entry name" value="SAM-dependent_MTases_sf"/>
</dbReference>
<sequence length="609" mass="64306">MAADPTVSTGDIARLGRVGRAAVSNWRRRHDDFPAPVSGTASNPRFALSEVEEWLRRNGKRYRLSAADRAWQRLLSDGADFLLPERLAAAGAYLLDRHRPELARLLPGAAPPTLDDPELAALLDEVVARHGPAAAYENLCGRYRRPAGEPPDGLATAMARIALPDGGRVLDPACGTGALLLVTGIDGARGQEADPATARIAATRLLLAGSRTAPVAVADALRHDAFPGEEFDAVVSAPAVVDRTWPHDALAGDARFAHGLPPRTEPELAWVQHGLAHVRPGGRVVLRLPAAVASRRPGRRIRANLLRAGALRAVLAIEDETRSTDVWVLRRPAAGDQVPSRVLIARSHADAVAELWEAFASGRAVGEGARAVPVVELLDDDVDLGPERHLQRRASAEACRRVAELLATGPAGLPALRPADAVRGRPAATIAELARRGVLTVRHAPRDTAPPEPGDGGVAVLTVSDLATGTIPTGRAAAASSRIRVRAGDVVGAPMGRARVADRPAVLGPALAVYRMDPDQLDPEYLAGILRSTPSPGGASSRYGHRVRVPLLPIGEQRALGLAFRGLLDAADEARAAAERAETLLRLGGEGLVEGWLRPGQEGPEQLRP</sequence>
<dbReference type="PANTHER" id="PTHR42998">
    <property type="entry name" value="TYPE I RESTRICTION ENZYME HINDVIIP M PROTEIN-RELATED"/>
    <property type="match status" value="1"/>
</dbReference>
<keyword evidence="2" id="KW-0808">Transferase</keyword>
<dbReference type="SUPFAM" id="SSF53335">
    <property type="entry name" value="S-adenosyl-L-methionine-dependent methyltransferases"/>
    <property type="match status" value="1"/>
</dbReference>
<dbReference type="InterPro" id="IPR003356">
    <property type="entry name" value="DNA_methylase_A-5"/>
</dbReference>
<dbReference type="Pfam" id="PF02384">
    <property type="entry name" value="N6_Mtase"/>
    <property type="match status" value="1"/>
</dbReference>
<organism evidence="2 3">
    <name type="scientific">Pseudonocardia adelaidensis</name>
    <dbReference type="NCBI Taxonomy" id="648754"/>
    <lineage>
        <taxon>Bacteria</taxon>
        <taxon>Bacillati</taxon>
        <taxon>Actinomycetota</taxon>
        <taxon>Actinomycetes</taxon>
        <taxon>Pseudonocardiales</taxon>
        <taxon>Pseudonocardiaceae</taxon>
        <taxon>Pseudonocardia</taxon>
    </lineage>
</organism>
<dbReference type="SUPFAM" id="SSF116734">
    <property type="entry name" value="DNA methylase specificity domain"/>
    <property type="match status" value="1"/>
</dbReference>
<dbReference type="InterPro" id="IPR052916">
    <property type="entry name" value="Type-I_RE_MTase_Subunit"/>
</dbReference>
<reference evidence="3" key="1">
    <citation type="journal article" date="2019" name="Int. J. Syst. Evol. Microbiol.">
        <title>The Global Catalogue of Microorganisms (GCM) 10K type strain sequencing project: providing services to taxonomists for standard genome sequencing and annotation.</title>
        <authorList>
            <consortium name="The Broad Institute Genomics Platform"/>
            <consortium name="The Broad Institute Genome Sequencing Center for Infectious Disease"/>
            <person name="Wu L."/>
            <person name="Ma J."/>
        </authorList>
    </citation>
    <scope>NUCLEOTIDE SEQUENCE [LARGE SCALE GENOMIC DNA]</scope>
    <source>
        <strain evidence="3">JCM 18302</strain>
    </source>
</reference>
<evidence type="ECO:0000313" key="3">
    <source>
        <dbReference type="Proteomes" id="UP001500804"/>
    </source>
</evidence>